<evidence type="ECO:0000256" key="7">
    <source>
        <dbReference type="ARBA" id="ARBA00022695"/>
    </source>
</evidence>
<dbReference type="GO" id="GO:0005524">
    <property type="term" value="F:ATP binding"/>
    <property type="evidence" value="ECO:0007669"/>
    <property type="project" value="UniProtKB-UniRule"/>
</dbReference>
<evidence type="ECO:0000256" key="6">
    <source>
        <dbReference type="ARBA" id="ARBA00022679"/>
    </source>
</evidence>
<dbReference type="SUPFAM" id="SSF82114">
    <property type="entry name" value="Riboflavin kinase-like"/>
    <property type="match status" value="1"/>
</dbReference>
<dbReference type="PANTHER" id="PTHR22749">
    <property type="entry name" value="RIBOFLAVIN KINASE/FMN ADENYLYLTRANSFERASE"/>
    <property type="match status" value="1"/>
</dbReference>
<evidence type="ECO:0000256" key="4">
    <source>
        <dbReference type="ARBA" id="ARBA00022630"/>
    </source>
</evidence>
<keyword evidence="12" id="KW-0511">Multifunctional enzyme</keyword>
<dbReference type="InterPro" id="IPR002606">
    <property type="entry name" value="Riboflavin_kinase_bac"/>
</dbReference>
<evidence type="ECO:0000256" key="11">
    <source>
        <dbReference type="ARBA" id="ARBA00022840"/>
    </source>
</evidence>
<dbReference type="EC" id="2.7.1.26" evidence="15"/>
<dbReference type="SMART" id="SM00904">
    <property type="entry name" value="Flavokinase"/>
    <property type="match status" value="1"/>
</dbReference>
<dbReference type="GO" id="GO:0003919">
    <property type="term" value="F:FMN adenylyltransferase activity"/>
    <property type="evidence" value="ECO:0007669"/>
    <property type="project" value="UniProtKB-UniRule"/>
</dbReference>
<comment type="similarity">
    <text evidence="15">Belongs to the ribF family.</text>
</comment>
<reference evidence="17 18" key="1">
    <citation type="journal article" date="2014" name="Int. J. Syst. Evol. Microbiol.">
        <title>Complete genome sequence of Corynebacterium casei LMG S-19264T (=DSM 44701T), isolated from a smear-ripened cheese.</title>
        <authorList>
            <consortium name="US DOE Joint Genome Institute (JGI-PGF)"/>
            <person name="Walter F."/>
            <person name="Albersmeier A."/>
            <person name="Kalinowski J."/>
            <person name="Ruckert C."/>
        </authorList>
    </citation>
    <scope>NUCLEOTIDE SEQUENCE [LARGE SCALE GENOMIC DNA]</scope>
    <source>
        <strain evidence="17 18">NBRC 110095</strain>
    </source>
</reference>
<evidence type="ECO:0000256" key="2">
    <source>
        <dbReference type="ARBA" id="ARBA00004726"/>
    </source>
</evidence>
<gene>
    <name evidence="17" type="primary">ribF</name>
    <name evidence="17" type="ORF">GCM10007877_37510</name>
</gene>
<dbReference type="EC" id="2.7.7.2" evidence="15"/>
<comment type="catalytic activity">
    <reaction evidence="14 15">
        <text>FMN + ATP + H(+) = FAD + diphosphate</text>
        <dbReference type="Rhea" id="RHEA:17237"/>
        <dbReference type="ChEBI" id="CHEBI:15378"/>
        <dbReference type="ChEBI" id="CHEBI:30616"/>
        <dbReference type="ChEBI" id="CHEBI:33019"/>
        <dbReference type="ChEBI" id="CHEBI:57692"/>
        <dbReference type="ChEBI" id="CHEBI:58210"/>
        <dbReference type="EC" id="2.7.7.2"/>
    </reaction>
</comment>
<evidence type="ECO:0000256" key="14">
    <source>
        <dbReference type="ARBA" id="ARBA00049494"/>
    </source>
</evidence>
<evidence type="ECO:0000256" key="3">
    <source>
        <dbReference type="ARBA" id="ARBA00005201"/>
    </source>
</evidence>
<organism evidence="17 18">
    <name type="scientific">Marinibactrum halimedae</name>
    <dbReference type="NCBI Taxonomy" id="1444977"/>
    <lineage>
        <taxon>Bacteria</taxon>
        <taxon>Pseudomonadati</taxon>
        <taxon>Pseudomonadota</taxon>
        <taxon>Gammaproteobacteria</taxon>
        <taxon>Cellvibrionales</taxon>
        <taxon>Cellvibrionaceae</taxon>
        <taxon>Marinibactrum</taxon>
    </lineage>
</organism>
<dbReference type="NCBIfam" id="NF004159">
    <property type="entry name" value="PRK05627.1-2"/>
    <property type="match status" value="1"/>
</dbReference>
<dbReference type="SUPFAM" id="SSF52374">
    <property type="entry name" value="Nucleotidylyl transferase"/>
    <property type="match status" value="1"/>
</dbReference>
<keyword evidence="5 15" id="KW-0288">FMN</keyword>
<proteinExistence type="inferred from homology"/>
<dbReference type="Gene3D" id="2.40.30.30">
    <property type="entry name" value="Riboflavin kinase-like"/>
    <property type="match status" value="1"/>
</dbReference>
<dbReference type="InterPro" id="IPR023468">
    <property type="entry name" value="Riboflavin_kinase"/>
</dbReference>
<keyword evidence="7 15" id="KW-0548">Nucleotidyltransferase</keyword>
<dbReference type="InterPro" id="IPR023465">
    <property type="entry name" value="Riboflavin_kinase_dom_sf"/>
</dbReference>
<dbReference type="GO" id="GO:0006747">
    <property type="term" value="P:FAD biosynthetic process"/>
    <property type="evidence" value="ECO:0007669"/>
    <property type="project" value="UniProtKB-UniRule"/>
</dbReference>
<dbReference type="GO" id="GO:0009398">
    <property type="term" value="P:FMN biosynthetic process"/>
    <property type="evidence" value="ECO:0007669"/>
    <property type="project" value="UniProtKB-UniRule"/>
</dbReference>
<sequence length="294" mass="32670">MGHQAIIQQVIESAKARGVPSVAMTFEPQPHEFFIGERAPARLMRFREKVSALFEAGIDRVCCLQFNKSLRSLSAQAFVETVLVEGLGVQHLIVGDDFRFGCDRNGDYAFLQQQGEHFGFSVSDTPTFEMAGERVSSTRIRKVLDQADFRLAQELLGKPYAITGRVGYGKQLGRKLNAPTANVELHRFRSPLKGVFAVVATCYDTLQKTQQTHYGVANVGVRPTVDGDGKAILEVHLLNFQGDLYGKALKVEFKHKLRDEKRFESLEALQAQIAADIDAAQNYFSDTASEPVTQ</sequence>
<comment type="pathway">
    <text evidence="3 15">Cofactor biosynthesis; FMN biosynthesis; FMN from riboflavin (ATP route): step 1/1.</text>
</comment>
<name>A0AA37TF98_9GAMM</name>
<dbReference type="Proteomes" id="UP001156870">
    <property type="component" value="Unassembled WGS sequence"/>
</dbReference>
<dbReference type="PANTHER" id="PTHR22749:SF6">
    <property type="entry name" value="RIBOFLAVIN KINASE"/>
    <property type="match status" value="1"/>
</dbReference>
<dbReference type="AlphaFoldDB" id="A0AA37TF98"/>
<evidence type="ECO:0000256" key="13">
    <source>
        <dbReference type="ARBA" id="ARBA00047880"/>
    </source>
</evidence>
<dbReference type="CDD" id="cd02064">
    <property type="entry name" value="FAD_synthetase_N"/>
    <property type="match status" value="1"/>
</dbReference>
<keyword evidence="6 15" id="KW-0808">Transferase</keyword>
<dbReference type="GO" id="GO:0008531">
    <property type="term" value="F:riboflavin kinase activity"/>
    <property type="evidence" value="ECO:0007669"/>
    <property type="project" value="UniProtKB-UniRule"/>
</dbReference>
<keyword evidence="4 15" id="KW-0285">Flavoprotein</keyword>
<keyword evidence="11 15" id="KW-0067">ATP-binding</keyword>
<dbReference type="NCBIfam" id="NF004163">
    <property type="entry name" value="PRK05627.1-6"/>
    <property type="match status" value="1"/>
</dbReference>
<dbReference type="PIRSF" id="PIRSF004491">
    <property type="entry name" value="FAD_Synth"/>
    <property type="match status" value="1"/>
</dbReference>
<feature type="domain" description="Riboflavin kinase" evidence="16">
    <location>
        <begin position="155"/>
        <end position="285"/>
    </location>
</feature>
<dbReference type="NCBIfam" id="TIGR00083">
    <property type="entry name" value="ribF"/>
    <property type="match status" value="1"/>
</dbReference>
<dbReference type="Pfam" id="PF01687">
    <property type="entry name" value="Flavokinase"/>
    <property type="match status" value="1"/>
</dbReference>
<comment type="pathway">
    <text evidence="2 15">Cofactor biosynthesis; FAD biosynthesis; FAD from FMN: step 1/1.</text>
</comment>
<dbReference type="EMBL" id="BSPD01000095">
    <property type="protein sequence ID" value="GLS28032.1"/>
    <property type="molecule type" value="Genomic_DNA"/>
</dbReference>
<dbReference type="InterPro" id="IPR015865">
    <property type="entry name" value="Riboflavin_kinase_bac/euk"/>
</dbReference>
<dbReference type="GO" id="GO:0009231">
    <property type="term" value="P:riboflavin biosynthetic process"/>
    <property type="evidence" value="ECO:0007669"/>
    <property type="project" value="InterPro"/>
</dbReference>
<dbReference type="InterPro" id="IPR015864">
    <property type="entry name" value="FAD_synthase"/>
</dbReference>
<keyword evidence="10 15" id="KW-0274">FAD</keyword>
<evidence type="ECO:0000256" key="8">
    <source>
        <dbReference type="ARBA" id="ARBA00022741"/>
    </source>
</evidence>
<dbReference type="Gene3D" id="3.40.50.620">
    <property type="entry name" value="HUPs"/>
    <property type="match status" value="1"/>
</dbReference>
<comment type="caution">
    <text evidence="17">The sequence shown here is derived from an EMBL/GenBank/DDBJ whole genome shotgun (WGS) entry which is preliminary data.</text>
</comment>
<evidence type="ECO:0000256" key="5">
    <source>
        <dbReference type="ARBA" id="ARBA00022643"/>
    </source>
</evidence>
<comment type="catalytic activity">
    <reaction evidence="13 15">
        <text>riboflavin + ATP = FMN + ADP + H(+)</text>
        <dbReference type="Rhea" id="RHEA:14357"/>
        <dbReference type="ChEBI" id="CHEBI:15378"/>
        <dbReference type="ChEBI" id="CHEBI:30616"/>
        <dbReference type="ChEBI" id="CHEBI:57986"/>
        <dbReference type="ChEBI" id="CHEBI:58210"/>
        <dbReference type="ChEBI" id="CHEBI:456216"/>
        <dbReference type="EC" id="2.7.1.26"/>
    </reaction>
</comment>
<evidence type="ECO:0000256" key="10">
    <source>
        <dbReference type="ARBA" id="ARBA00022827"/>
    </source>
</evidence>
<evidence type="ECO:0000313" key="18">
    <source>
        <dbReference type="Proteomes" id="UP001156870"/>
    </source>
</evidence>
<evidence type="ECO:0000256" key="15">
    <source>
        <dbReference type="PIRNR" id="PIRNR004491"/>
    </source>
</evidence>
<dbReference type="FunFam" id="3.40.50.620:FF:000021">
    <property type="entry name" value="Riboflavin biosynthesis protein"/>
    <property type="match status" value="1"/>
</dbReference>
<evidence type="ECO:0000313" key="17">
    <source>
        <dbReference type="EMBL" id="GLS28032.1"/>
    </source>
</evidence>
<dbReference type="Pfam" id="PF06574">
    <property type="entry name" value="FAD_syn"/>
    <property type="match status" value="1"/>
</dbReference>
<evidence type="ECO:0000256" key="1">
    <source>
        <dbReference type="ARBA" id="ARBA00002121"/>
    </source>
</evidence>
<evidence type="ECO:0000256" key="9">
    <source>
        <dbReference type="ARBA" id="ARBA00022777"/>
    </source>
</evidence>
<dbReference type="InterPro" id="IPR014729">
    <property type="entry name" value="Rossmann-like_a/b/a_fold"/>
</dbReference>
<comment type="function">
    <text evidence="1">Catalyzes the phosphorylation of riboflavin to FMN followed by the adenylation of FMN to FAD.</text>
</comment>
<evidence type="ECO:0000256" key="12">
    <source>
        <dbReference type="ARBA" id="ARBA00023268"/>
    </source>
</evidence>
<keyword evidence="9 15" id="KW-0418">Kinase</keyword>
<accession>A0AA37TF98</accession>
<keyword evidence="18" id="KW-1185">Reference proteome</keyword>
<protein>
    <recommendedName>
        <fullName evidence="15">Riboflavin biosynthesis protein</fullName>
    </recommendedName>
    <domain>
        <recommendedName>
            <fullName evidence="15">Riboflavin kinase</fullName>
            <ecNumber evidence="15">2.7.1.26</ecNumber>
        </recommendedName>
        <alternativeName>
            <fullName evidence="15">Flavokinase</fullName>
        </alternativeName>
    </domain>
    <domain>
        <recommendedName>
            <fullName evidence="15">FMN adenylyltransferase</fullName>
            <ecNumber evidence="15">2.7.7.2</ecNumber>
        </recommendedName>
        <alternativeName>
            <fullName evidence="15">FAD pyrophosphorylase</fullName>
        </alternativeName>
        <alternativeName>
            <fullName evidence="15">FAD synthase</fullName>
        </alternativeName>
    </domain>
</protein>
<evidence type="ECO:0000259" key="16">
    <source>
        <dbReference type="SMART" id="SM00904"/>
    </source>
</evidence>
<keyword evidence="8 15" id="KW-0547">Nucleotide-binding</keyword>